<dbReference type="EMBL" id="QTSX02006424">
    <property type="protein sequence ID" value="KAJ9054804.1"/>
    <property type="molecule type" value="Genomic_DNA"/>
</dbReference>
<gene>
    <name evidence="1" type="primary">PST1_2</name>
    <name evidence="1" type="ORF">DSO57_1010439</name>
</gene>
<protein>
    <submittedName>
        <fullName evidence="1">Protoplasts-secreted</fullName>
    </submittedName>
</protein>
<comment type="caution">
    <text evidence="1">The sequence shown here is derived from an EMBL/GenBank/DDBJ whole genome shotgun (WGS) entry which is preliminary data.</text>
</comment>
<organism evidence="1 2">
    <name type="scientific">Entomophthora muscae</name>
    <dbReference type="NCBI Taxonomy" id="34485"/>
    <lineage>
        <taxon>Eukaryota</taxon>
        <taxon>Fungi</taxon>
        <taxon>Fungi incertae sedis</taxon>
        <taxon>Zoopagomycota</taxon>
        <taxon>Entomophthoromycotina</taxon>
        <taxon>Entomophthoromycetes</taxon>
        <taxon>Entomophthorales</taxon>
        <taxon>Entomophthoraceae</taxon>
        <taxon>Entomophthora</taxon>
    </lineage>
</organism>
<evidence type="ECO:0000313" key="1">
    <source>
        <dbReference type="EMBL" id="KAJ9054804.1"/>
    </source>
</evidence>
<name>A0ACC2RXG3_9FUNG</name>
<evidence type="ECO:0000313" key="2">
    <source>
        <dbReference type="Proteomes" id="UP001165960"/>
    </source>
</evidence>
<keyword evidence="2" id="KW-1185">Reference proteome</keyword>
<reference evidence="1" key="1">
    <citation type="submission" date="2022-04" db="EMBL/GenBank/DDBJ databases">
        <title>Genome of the entomopathogenic fungus Entomophthora muscae.</title>
        <authorList>
            <person name="Elya C."/>
            <person name="Lovett B.R."/>
            <person name="Lee E."/>
            <person name="Macias A.M."/>
            <person name="Hajek A.E."/>
            <person name="De Bivort B.L."/>
            <person name="Kasson M.T."/>
            <person name="De Fine Licht H.H."/>
            <person name="Stajich J.E."/>
        </authorList>
    </citation>
    <scope>NUCLEOTIDE SEQUENCE</scope>
    <source>
        <strain evidence="1">Berkeley</strain>
    </source>
</reference>
<sequence>MKLGLFVLFFNFAASQCSQDVSIKSEADLLRVKNCTRVEGSLVIDVAEPLSVEFPLLEHAVDLGISGAGVQAIRFPKLRYVRRISIVQTPNAASFEVPSLRDAVEIAFFSIGNVSEVRFDAGLTLLKSLLVVDTQIQQIHGISARYMEYLEAERNPNLVMLNLPDLKGISASLLIKSNHPKLNMHAPKLSHVTGNLAFSGGSDVHLDSLKSLGGYIFLNELSATSISLPLESVGNSLTIKKCPNLKTLSLQELQSVATRTSIYDNPQLVSLDLGSLKTVNGDLVIIAHSLTNLTTSSELRTNFSTTLVSQTNCSQFLAAHGPWEQTPVCTSTSE</sequence>
<dbReference type="Proteomes" id="UP001165960">
    <property type="component" value="Unassembled WGS sequence"/>
</dbReference>
<proteinExistence type="predicted"/>
<accession>A0ACC2RXG3</accession>